<comment type="caution">
    <text evidence="1">The sequence shown here is derived from an EMBL/GenBank/DDBJ whole genome shotgun (WGS) entry which is preliminary data.</text>
</comment>
<dbReference type="EMBL" id="JACHLY010000001">
    <property type="protein sequence ID" value="MBB5997314.1"/>
    <property type="molecule type" value="Genomic_DNA"/>
</dbReference>
<dbReference type="AlphaFoldDB" id="A0A841E4E6"/>
<proteinExistence type="predicted"/>
<evidence type="ECO:0000313" key="1">
    <source>
        <dbReference type="EMBL" id="MBB5997314.1"/>
    </source>
</evidence>
<name>A0A841E4E6_9ACTN</name>
<protein>
    <submittedName>
        <fullName evidence="1">Uncharacterized protein</fullName>
    </submittedName>
</protein>
<sequence>MRSYAASVLDRVRIGPVDWQAEFDLLATSAFAEVGR</sequence>
<keyword evidence="2" id="KW-1185">Reference proteome</keyword>
<reference evidence="1 2" key="1">
    <citation type="submission" date="2020-08" db="EMBL/GenBank/DDBJ databases">
        <title>Sequencing the genomes of 1000 actinobacteria strains.</title>
        <authorList>
            <person name="Klenk H.-P."/>
        </authorList>
    </citation>
    <scope>NUCLEOTIDE SEQUENCE [LARGE SCALE GENOMIC DNA]</scope>
    <source>
        <strain evidence="1 2">DSM 44593</strain>
    </source>
</reference>
<evidence type="ECO:0000313" key="2">
    <source>
        <dbReference type="Proteomes" id="UP000578077"/>
    </source>
</evidence>
<dbReference type="Proteomes" id="UP000578077">
    <property type="component" value="Unassembled WGS sequence"/>
</dbReference>
<organism evidence="1 2">
    <name type="scientific">Streptomonospora salina</name>
    <dbReference type="NCBI Taxonomy" id="104205"/>
    <lineage>
        <taxon>Bacteria</taxon>
        <taxon>Bacillati</taxon>
        <taxon>Actinomycetota</taxon>
        <taxon>Actinomycetes</taxon>
        <taxon>Streptosporangiales</taxon>
        <taxon>Nocardiopsidaceae</taxon>
        <taxon>Streptomonospora</taxon>
    </lineage>
</organism>
<gene>
    <name evidence="1" type="ORF">HNR25_001065</name>
</gene>
<accession>A0A841E4E6</accession>